<protein>
    <recommendedName>
        <fullName evidence="2">DUF6534 domain-containing protein</fullName>
    </recommendedName>
</protein>
<proteinExistence type="predicted"/>
<dbReference type="Pfam" id="PF20152">
    <property type="entry name" value="DUF6534"/>
    <property type="match status" value="1"/>
</dbReference>
<name>A0A165V6V7_9AGAM</name>
<feature type="transmembrane region" description="Helical" evidence="1">
    <location>
        <begin position="209"/>
        <end position="229"/>
    </location>
</feature>
<feature type="transmembrane region" description="Helical" evidence="1">
    <location>
        <begin position="83"/>
        <end position="102"/>
    </location>
</feature>
<evidence type="ECO:0000259" key="2">
    <source>
        <dbReference type="Pfam" id="PF20152"/>
    </source>
</evidence>
<keyword evidence="1" id="KW-0812">Transmembrane</keyword>
<evidence type="ECO:0000313" key="4">
    <source>
        <dbReference type="Proteomes" id="UP000076761"/>
    </source>
</evidence>
<feature type="domain" description="DUF6534" evidence="2">
    <location>
        <begin position="172"/>
        <end position="259"/>
    </location>
</feature>
<feature type="transmembrane region" description="Helical" evidence="1">
    <location>
        <begin position="44"/>
        <end position="63"/>
    </location>
</feature>
<evidence type="ECO:0000313" key="3">
    <source>
        <dbReference type="EMBL" id="KZT29248.1"/>
    </source>
</evidence>
<dbReference type="AlphaFoldDB" id="A0A165V6V7"/>
<dbReference type="InParanoid" id="A0A165V6V7"/>
<feature type="transmembrane region" description="Helical" evidence="1">
    <location>
        <begin position="235"/>
        <end position="257"/>
    </location>
</feature>
<feature type="transmembrane region" description="Helical" evidence="1">
    <location>
        <begin position="165"/>
        <end position="188"/>
    </location>
</feature>
<keyword evidence="4" id="KW-1185">Reference proteome</keyword>
<dbReference type="PANTHER" id="PTHR40465">
    <property type="entry name" value="CHROMOSOME 1, WHOLE GENOME SHOTGUN SEQUENCE"/>
    <property type="match status" value="1"/>
</dbReference>
<gene>
    <name evidence="3" type="ORF">NEOLEDRAFT_1174969</name>
</gene>
<dbReference type="STRING" id="1314782.A0A165V6V7"/>
<dbReference type="EMBL" id="KV425554">
    <property type="protein sequence ID" value="KZT29248.1"/>
    <property type="molecule type" value="Genomic_DNA"/>
</dbReference>
<dbReference type="InterPro" id="IPR045339">
    <property type="entry name" value="DUF6534"/>
</dbReference>
<sequence length="357" mass="39597">MVALELRASRTGPILLEALLQSLCQGVVFSQAARYWDSRREDTFALKSYVGILVVLSVLQTSLEIYKAWFVTILHHQWSASPLKWTDILLNGTIVVLCEVFLVRRCWLATNKKIWILVPLAVLTLSIFVVCVILAVEVGLTAGDVTVEDPLRANTRHFGSAGFAFSYWIFGSLVLDALVTVILSIFLWRSKTGLNYLDKTLRHIIGISWESAAVPFISELVAVCIYNALPHVNYQLVLLFVLSTGKFYTIGILRSLAYRVQLRARLQSTDLGRTSLSGWNWDQERTAVDRLSIAEASPLDNPVTNRPSISSTAVGSDDAVSDITRVAESTAEVHFADTPKPLTRRLTALNTADENAS</sequence>
<organism evidence="3 4">
    <name type="scientific">Neolentinus lepideus HHB14362 ss-1</name>
    <dbReference type="NCBI Taxonomy" id="1314782"/>
    <lineage>
        <taxon>Eukaryota</taxon>
        <taxon>Fungi</taxon>
        <taxon>Dikarya</taxon>
        <taxon>Basidiomycota</taxon>
        <taxon>Agaricomycotina</taxon>
        <taxon>Agaricomycetes</taxon>
        <taxon>Gloeophyllales</taxon>
        <taxon>Gloeophyllaceae</taxon>
        <taxon>Neolentinus</taxon>
    </lineage>
</organism>
<feature type="transmembrane region" description="Helical" evidence="1">
    <location>
        <begin position="114"/>
        <end position="136"/>
    </location>
</feature>
<dbReference type="Proteomes" id="UP000076761">
    <property type="component" value="Unassembled WGS sequence"/>
</dbReference>
<dbReference type="OrthoDB" id="3251949at2759"/>
<keyword evidence="1" id="KW-1133">Transmembrane helix</keyword>
<evidence type="ECO:0000256" key="1">
    <source>
        <dbReference type="SAM" id="Phobius"/>
    </source>
</evidence>
<dbReference type="PANTHER" id="PTHR40465:SF1">
    <property type="entry name" value="DUF6534 DOMAIN-CONTAINING PROTEIN"/>
    <property type="match status" value="1"/>
</dbReference>
<reference evidence="3 4" key="1">
    <citation type="journal article" date="2016" name="Mol. Biol. Evol.">
        <title>Comparative Genomics of Early-Diverging Mushroom-Forming Fungi Provides Insights into the Origins of Lignocellulose Decay Capabilities.</title>
        <authorList>
            <person name="Nagy L.G."/>
            <person name="Riley R."/>
            <person name="Tritt A."/>
            <person name="Adam C."/>
            <person name="Daum C."/>
            <person name="Floudas D."/>
            <person name="Sun H."/>
            <person name="Yadav J.S."/>
            <person name="Pangilinan J."/>
            <person name="Larsson K.H."/>
            <person name="Matsuura K."/>
            <person name="Barry K."/>
            <person name="Labutti K."/>
            <person name="Kuo R."/>
            <person name="Ohm R.A."/>
            <person name="Bhattacharya S.S."/>
            <person name="Shirouzu T."/>
            <person name="Yoshinaga Y."/>
            <person name="Martin F.M."/>
            <person name="Grigoriev I.V."/>
            <person name="Hibbett D.S."/>
        </authorList>
    </citation>
    <scope>NUCLEOTIDE SEQUENCE [LARGE SCALE GENOMIC DNA]</scope>
    <source>
        <strain evidence="3 4">HHB14362 ss-1</strain>
    </source>
</reference>
<accession>A0A165V6V7</accession>
<keyword evidence="1" id="KW-0472">Membrane</keyword>